<dbReference type="InterPro" id="IPR051219">
    <property type="entry name" value="Heterochromatin_chromo-domain"/>
</dbReference>
<dbReference type="Gene3D" id="2.40.50.40">
    <property type="match status" value="2"/>
</dbReference>
<feature type="domain" description="Chromo" evidence="4">
    <location>
        <begin position="240"/>
        <end position="298"/>
    </location>
</feature>
<dbReference type="InterPro" id="IPR000953">
    <property type="entry name" value="Chromo/chromo_shadow_dom"/>
</dbReference>
<evidence type="ECO:0000313" key="5">
    <source>
        <dbReference type="EMBL" id="KAJ8895791.1"/>
    </source>
</evidence>
<dbReference type="Proteomes" id="UP001159363">
    <property type="component" value="Chromosome 1"/>
</dbReference>
<dbReference type="PROSITE" id="PS50013">
    <property type="entry name" value="CHROMO_2"/>
    <property type="match status" value="2"/>
</dbReference>
<feature type="region of interest" description="Disordered" evidence="3">
    <location>
        <begin position="91"/>
        <end position="238"/>
    </location>
</feature>
<feature type="compositionally biased region" description="Basic and acidic residues" evidence="3">
    <location>
        <begin position="194"/>
        <end position="212"/>
    </location>
</feature>
<dbReference type="InterPro" id="IPR016197">
    <property type="entry name" value="Chromo-like_dom_sf"/>
</dbReference>
<name>A0ABQ9IHH2_9NEOP</name>
<dbReference type="CDD" id="cd00034">
    <property type="entry name" value="CSD"/>
    <property type="match status" value="1"/>
</dbReference>
<feature type="compositionally biased region" description="Basic and acidic residues" evidence="3">
    <location>
        <begin position="91"/>
        <end position="102"/>
    </location>
</feature>
<evidence type="ECO:0000256" key="3">
    <source>
        <dbReference type="SAM" id="MobiDB-lite"/>
    </source>
</evidence>
<sequence>MSTSERESDSDVDYVVEKVVDKRVRKGKVEYLLKWKGYPSEENTWERKDHLNCPELLTEFEKSRADNFKTNSNNVKVDKISAGNDKKTVVKIDARKENRNSAKLEGVQSNPTKAELTENEKNKSGGKQRSSLKRKDENVTSPHKKASKVVSDSETSEQEKVVKGIEENYSSGKKLKKSGPEASSWKVKLSSSGKGKDMTEAKHEKSSNESSKKNLIRPETSEKNKPTKQVDPDTGFDRGLKPECIVGATKNDGKLFFLMKWLNCEDVDMVAADEAKVVCPDIVIKFYEDRLSWNEPSDKV</sequence>
<feature type="domain" description="Chromo" evidence="4">
    <location>
        <begin position="14"/>
        <end position="72"/>
    </location>
</feature>
<organism evidence="5 6">
    <name type="scientific">Dryococelus australis</name>
    <dbReference type="NCBI Taxonomy" id="614101"/>
    <lineage>
        <taxon>Eukaryota</taxon>
        <taxon>Metazoa</taxon>
        <taxon>Ecdysozoa</taxon>
        <taxon>Arthropoda</taxon>
        <taxon>Hexapoda</taxon>
        <taxon>Insecta</taxon>
        <taxon>Pterygota</taxon>
        <taxon>Neoptera</taxon>
        <taxon>Polyneoptera</taxon>
        <taxon>Phasmatodea</taxon>
        <taxon>Verophasmatodea</taxon>
        <taxon>Anareolatae</taxon>
        <taxon>Phasmatidae</taxon>
        <taxon>Eurycanthinae</taxon>
        <taxon>Dryococelus</taxon>
    </lineage>
</organism>
<reference evidence="5 6" key="1">
    <citation type="submission" date="2023-02" db="EMBL/GenBank/DDBJ databases">
        <title>LHISI_Scaffold_Assembly.</title>
        <authorList>
            <person name="Stuart O.P."/>
            <person name="Cleave R."/>
            <person name="Magrath M.J.L."/>
            <person name="Mikheyev A.S."/>
        </authorList>
    </citation>
    <scope>NUCLEOTIDE SEQUENCE [LARGE SCALE GENOMIC DNA]</scope>
    <source>
        <strain evidence="5">Daus_M_001</strain>
        <tissue evidence="5">Leg muscle</tissue>
    </source>
</reference>
<dbReference type="PANTHER" id="PTHR22812">
    <property type="entry name" value="CHROMOBOX PROTEIN"/>
    <property type="match status" value="1"/>
</dbReference>
<dbReference type="SMART" id="SM00300">
    <property type="entry name" value="ChSh"/>
    <property type="match status" value="1"/>
</dbReference>
<proteinExistence type="predicted"/>
<dbReference type="SMART" id="SM00298">
    <property type="entry name" value="CHROMO"/>
    <property type="match status" value="2"/>
</dbReference>
<dbReference type="Pfam" id="PF01393">
    <property type="entry name" value="Chromo_shadow"/>
    <property type="match status" value="1"/>
</dbReference>
<feature type="compositionally biased region" description="Basic and acidic residues" evidence="3">
    <location>
        <begin position="157"/>
        <end position="166"/>
    </location>
</feature>
<dbReference type="InterPro" id="IPR023780">
    <property type="entry name" value="Chromo_domain"/>
</dbReference>
<dbReference type="InterPro" id="IPR017984">
    <property type="entry name" value="Chromo_dom_subgr"/>
</dbReference>
<feature type="compositionally biased region" description="Basic and acidic residues" evidence="3">
    <location>
        <begin position="219"/>
        <end position="238"/>
    </location>
</feature>
<evidence type="ECO:0000259" key="4">
    <source>
        <dbReference type="PROSITE" id="PS50013"/>
    </source>
</evidence>
<dbReference type="InterPro" id="IPR008251">
    <property type="entry name" value="Chromo_shadow_dom"/>
</dbReference>
<evidence type="ECO:0000256" key="1">
    <source>
        <dbReference type="ARBA" id="ARBA00004123"/>
    </source>
</evidence>
<gene>
    <name evidence="5" type="ORF">PR048_001129</name>
</gene>
<comment type="caution">
    <text evidence="5">The sequence shown here is derived from an EMBL/GenBank/DDBJ whole genome shotgun (WGS) entry which is preliminary data.</text>
</comment>
<keyword evidence="6" id="KW-1185">Reference proteome</keyword>
<comment type="subcellular location">
    <subcellularLocation>
        <location evidence="1">Nucleus</location>
    </subcellularLocation>
</comment>
<evidence type="ECO:0000256" key="2">
    <source>
        <dbReference type="ARBA" id="ARBA00023242"/>
    </source>
</evidence>
<keyword evidence="2" id="KW-0539">Nucleus</keyword>
<dbReference type="PRINTS" id="PR00504">
    <property type="entry name" value="CHROMODOMAIN"/>
</dbReference>
<dbReference type="EMBL" id="JARBHB010000001">
    <property type="protein sequence ID" value="KAJ8895791.1"/>
    <property type="molecule type" value="Genomic_DNA"/>
</dbReference>
<protein>
    <recommendedName>
        <fullName evidence="4">Chromo domain-containing protein</fullName>
    </recommendedName>
</protein>
<evidence type="ECO:0000313" key="6">
    <source>
        <dbReference type="Proteomes" id="UP001159363"/>
    </source>
</evidence>
<accession>A0ABQ9IHH2</accession>
<dbReference type="SUPFAM" id="SSF54160">
    <property type="entry name" value="Chromo domain-like"/>
    <property type="match status" value="2"/>
</dbReference>
<dbReference type="Pfam" id="PF00385">
    <property type="entry name" value="Chromo"/>
    <property type="match status" value="1"/>
</dbReference>